<name>A0A9K3KE71_9STRA</name>
<comment type="similarity">
    <text evidence="1">Belongs to the TSR2 family.</text>
</comment>
<evidence type="ECO:0000256" key="2">
    <source>
        <dbReference type="ARBA" id="ARBA00022552"/>
    </source>
</evidence>
<dbReference type="EMBL" id="JAGRRH010000026">
    <property type="protein sequence ID" value="KAG7341358.1"/>
    <property type="molecule type" value="Genomic_DNA"/>
</dbReference>
<dbReference type="OrthoDB" id="263560at2759"/>
<sequence length="777" mass="88653">MSFKNNSQQHQLSPTECYMEFQAGVTACLRSWSALRTAVESGWGGGTRESHIKGETLRQNILQWLDGKKTPSSLDVYDLADELAIFMEEEFSVTLEDQSEQQVAETLFRLYEDCLRGDLTLARQLVVNAEGIVAFNHQYPIQIQSNENDDDDDDEDMMADRSAINYGTTSPIADVVAAPMPPTPSSTLSPAEYAMQPLFGKAVDAKPTIPSGPVRQLGESIPEESTMEVDEDGFAPVFAKGKKNRRGARVQYTEMTIGSLLAIAALCQVHRDGTVTFEIPPVLDMEGFFCTYSPPYWVATEPTNISKQMYFRDFRFRVSYGGNAATYHKRSESSRCYMRELPKIIALHRMFRDWRSLLEVISLYEEQYPKFYFRLGGDVVFALDKLHPEEVKTCEEDHTWCSVKSWDVCYFNRDSLILLKKSVNMIFFRPKDGTDQLYRFTVGERCLDYGGKWDRIRRSVYNKAGFNVRGVISSFLKLLLKSKDDFATLVFVEQKGWSESGDVPSRSTPGFSRAMEFERRRFQFPTLPIKDILQRTDTVEFIGLDFDEGPCRSFEELPTNIRELKFHSCIFEDGGRTLLDALQSPNHVDNFELDQCPICPKVVCSLNSHGLNFQSLSLGIHYQLDENGSILLRKLCQGKQLRNVTIICRDRDLRTISKPQSDSLKEIFRHQQTLRKLSFVNIGHYGDVVWNSEQFSPKSFLDGSSMEVLFKIKSGFCGVDRSQYFNNEELQRMRLEALNKSFLRHALLCKAIDADATIAGNYKKTFSILLDNADLLC</sequence>
<protein>
    <submittedName>
        <fullName evidence="3">Pre-rRNA-processing protein TSR2</fullName>
    </submittedName>
</protein>
<reference evidence="3" key="1">
    <citation type="journal article" date="2021" name="Sci. Rep.">
        <title>Diploid genomic architecture of Nitzschia inconspicua, an elite biomass production diatom.</title>
        <authorList>
            <person name="Oliver A."/>
            <person name="Podell S."/>
            <person name="Pinowska A."/>
            <person name="Traller J.C."/>
            <person name="Smith S.R."/>
            <person name="McClure R."/>
            <person name="Beliaev A."/>
            <person name="Bohutskyi P."/>
            <person name="Hill E.A."/>
            <person name="Rabines A."/>
            <person name="Zheng H."/>
            <person name="Allen L.Z."/>
            <person name="Kuo A."/>
            <person name="Grigoriev I.V."/>
            <person name="Allen A.E."/>
            <person name="Hazlebeck D."/>
            <person name="Allen E.E."/>
        </authorList>
    </citation>
    <scope>NUCLEOTIDE SEQUENCE</scope>
    <source>
        <strain evidence="3">Hildebrandi</strain>
    </source>
</reference>
<gene>
    <name evidence="3" type="ORF">IV203_023309</name>
</gene>
<reference evidence="3" key="2">
    <citation type="submission" date="2021-04" db="EMBL/GenBank/DDBJ databases">
        <authorList>
            <person name="Podell S."/>
        </authorList>
    </citation>
    <scope>NUCLEOTIDE SEQUENCE</scope>
    <source>
        <strain evidence="3">Hildebrandi</strain>
    </source>
</reference>
<keyword evidence="2" id="KW-0698">rRNA processing</keyword>
<dbReference type="Proteomes" id="UP000693970">
    <property type="component" value="Unassembled WGS sequence"/>
</dbReference>
<evidence type="ECO:0000256" key="1">
    <source>
        <dbReference type="ARBA" id="ARBA00006524"/>
    </source>
</evidence>
<keyword evidence="4" id="KW-1185">Reference proteome</keyword>
<evidence type="ECO:0000313" key="3">
    <source>
        <dbReference type="EMBL" id="KAG7341358.1"/>
    </source>
</evidence>
<dbReference type="AlphaFoldDB" id="A0A9K3KE71"/>
<proteinExistence type="inferred from homology"/>
<comment type="caution">
    <text evidence="3">The sequence shown here is derived from an EMBL/GenBank/DDBJ whole genome shotgun (WGS) entry which is preliminary data.</text>
</comment>
<dbReference type="GO" id="GO:0006364">
    <property type="term" value="P:rRNA processing"/>
    <property type="evidence" value="ECO:0007669"/>
    <property type="project" value="UniProtKB-KW"/>
</dbReference>
<dbReference type="InterPro" id="IPR019398">
    <property type="entry name" value="Pre-rRNA_process_TSR2"/>
</dbReference>
<accession>A0A9K3KE71</accession>
<dbReference type="PANTHER" id="PTHR21250">
    <property type="entry name" value="PRE-RRNA-PROCESSING PROTEIN TSR2 HOMOLOG"/>
    <property type="match status" value="1"/>
</dbReference>
<organism evidence="3 4">
    <name type="scientific">Nitzschia inconspicua</name>
    <dbReference type="NCBI Taxonomy" id="303405"/>
    <lineage>
        <taxon>Eukaryota</taxon>
        <taxon>Sar</taxon>
        <taxon>Stramenopiles</taxon>
        <taxon>Ochrophyta</taxon>
        <taxon>Bacillariophyta</taxon>
        <taxon>Bacillariophyceae</taxon>
        <taxon>Bacillariophycidae</taxon>
        <taxon>Bacillariales</taxon>
        <taxon>Bacillariaceae</taxon>
        <taxon>Nitzschia</taxon>
    </lineage>
</organism>
<evidence type="ECO:0000313" key="4">
    <source>
        <dbReference type="Proteomes" id="UP000693970"/>
    </source>
</evidence>
<dbReference type="Pfam" id="PF10273">
    <property type="entry name" value="WGG"/>
    <property type="match status" value="1"/>
</dbReference>